<keyword evidence="4 10" id="KW-0812">Transmembrane</keyword>
<feature type="transmembrane region" description="Helical" evidence="10">
    <location>
        <begin position="60"/>
        <end position="80"/>
    </location>
</feature>
<feature type="disulfide bond" evidence="9">
    <location>
        <begin position="144"/>
        <end position="153"/>
    </location>
</feature>
<feature type="binding site" evidence="8">
    <location>
        <position position="41"/>
    </location>
    <ligand>
        <name>Na(+)</name>
        <dbReference type="ChEBI" id="CHEBI:29101"/>
        <label>1</label>
    </ligand>
</feature>
<comment type="caution">
    <text evidence="11">The sequence shown here is derived from an EMBL/GenBank/DDBJ whole genome shotgun (WGS) entry which is preliminary data.</text>
</comment>
<dbReference type="GO" id="GO:0089718">
    <property type="term" value="P:amino acid import across plasma membrane"/>
    <property type="evidence" value="ECO:0007669"/>
    <property type="project" value="TreeGrafter"/>
</dbReference>
<feature type="binding site" evidence="8">
    <location>
        <position position="42"/>
    </location>
    <ligand>
        <name>Na(+)</name>
        <dbReference type="ChEBI" id="CHEBI:29101"/>
        <label>1</label>
    </ligand>
</feature>
<protein>
    <recommendedName>
        <fullName evidence="13">Transporter</fullName>
    </recommendedName>
</protein>
<feature type="transmembrane region" description="Helical" evidence="10">
    <location>
        <begin position="523"/>
        <end position="543"/>
    </location>
</feature>
<feature type="binding site" evidence="8">
    <location>
        <position position="39"/>
    </location>
    <ligand>
        <name>Na(+)</name>
        <dbReference type="ChEBI" id="CHEBI:29101"/>
        <label>1</label>
    </ligand>
</feature>
<dbReference type="InterPro" id="IPR037272">
    <property type="entry name" value="SNS_sf"/>
</dbReference>
<dbReference type="EMBL" id="CAJHNH020004902">
    <property type="protein sequence ID" value="CAG5131871.1"/>
    <property type="molecule type" value="Genomic_DNA"/>
</dbReference>
<feature type="non-terminal residue" evidence="11">
    <location>
        <position position="1"/>
    </location>
</feature>
<dbReference type="PANTHER" id="PTHR11616">
    <property type="entry name" value="SODIUM/CHLORIDE DEPENDENT TRANSPORTER"/>
    <property type="match status" value="1"/>
</dbReference>
<dbReference type="OrthoDB" id="6581954at2759"/>
<dbReference type="PROSITE" id="PS00754">
    <property type="entry name" value="NA_NEUROTRAN_SYMP_2"/>
    <property type="match status" value="1"/>
</dbReference>
<evidence type="ECO:0000256" key="3">
    <source>
        <dbReference type="ARBA" id="ARBA00022448"/>
    </source>
</evidence>
<keyword evidence="8" id="KW-0479">Metal-binding</keyword>
<keyword evidence="9" id="KW-1015">Disulfide bond</keyword>
<dbReference type="GO" id="GO:0005283">
    <property type="term" value="F:amino acid:sodium symporter activity"/>
    <property type="evidence" value="ECO:0007669"/>
    <property type="project" value="TreeGrafter"/>
</dbReference>
<gene>
    <name evidence="11" type="ORF">CUNI_LOCUS17429</name>
</gene>
<comment type="subcellular location">
    <subcellularLocation>
        <location evidence="1">Membrane</location>
        <topology evidence="1">Multi-pass membrane protein</topology>
    </subcellularLocation>
</comment>
<dbReference type="AlphaFoldDB" id="A0A8S4A055"/>
<reference evidence="11" key="1">
    <citation type="submission" date="2021-04" db="EMBL/GenBank/DDBJ databases">
        <authorList>
            <consortium name="Molecular Ecology Group"/>
        </authorList>
    </citation>
    <scope>NUCLEOTIDE SEQUENCE</scope>
</reference>
<dbReference type="GO" id="GO:0005886">
    <property type="term" value="C:plasma membrane"/>
    <property type="evidence" value="ECO:0007669"/>
    <property type="project" value="TreeGrafter"/>
</dbReference>
<feature type="transmembrane region" description="Helical" evidence="10">
    <location>
        <begin position="368"/>
        <end position="396"/>
    </location>
</feature>
<evidence type="ECO:0000313" key="12">
    <source>
        <dbReference type="Proteomes" id="UP000678393"/>
    </source>
</evidence>
<keyword evidence="8" id="KW-0915">Sodium</keyword>
<evidence type="ECO:0000256" key="10">
    <source>
        <dbReference type="SAM" id="Phobius"/>
    </source>
</evidence>
<evidence type="ECO:0000256" key="2">
    <source>
        <dbReference type="ARBA" id="ARBA00006459"/>
    </source>
</evidence>
<evidence type="ECO:0000256" key="5">
    <source>
        <dbReference type="ARBA" id="ARBA00022989"/>
    </source>
</evidence>
<organism evidence="11 12">
    <name type="scientific">Candidula unifasciata</name>
    <dbReference type="NCBI Taxonomy" id="100452"/>
    <lineage>
        <taxon>Eukaryota</taxon>
        <taxon>Metazoa</taxon>
        <taxon>Spiralia</taxon>
        <taxon>Lophotrochozoa</taxon>
        <taxon>Mollusca</taxon>
        <taxon>Gastropoda</taxon>
        <taxon>Heterobranchia</taxon>
        <taxon>Euthyneura</taxon>
        <taxon>Panpulmonata</taxon>
        <taxon>Eupulmonata</taxon>
        <taxon>Stylommatophora</taxon>
        <taxon>Helicina</taxon>
        <taxon>Helicoidea</taxon>
        <taxon>Geomitridae</taxon>
        <taxon>Candidula</taxon>
    </lineage>
</organism>
<dbReference type="PROSITE" id="PS50267">
    <property type="entry name" value="NA_NEUROTRAN_SYMP_3"/>
    <property type="match status" value="1"/>
</dbReference>
<name>A0A8S4A055_9EUPU</name>
<feature type="transmembrane region" description="Helical" evidence="10">
    <location>
        <begin position="198"/>
        <end position="219"/>
    </location>
</feature>
<evidence type="ECO:0000256" key="4">
    <source>
        <dbReference type="ARBA" id="ARBA00022692"/>
    </source>
</evidence>
<proteinExistence type="inferred from homology"/>
<feature type="binding site" evidence="8">
    <location>
        <position position="313"/>
    </location>
    <ligand>
        <name>Na(+)</name>
        <dbReference type="ChEBI" id="CHEBI:29101"/>
        <label>1</label>
    </ligand>
</feature>
<feature type="transmembrane region" description="Helical" evidence="10">
    <location>
        <begin position="307"/>
        <end position="330"/>
    </location>
</feature>
<evidence type="ECO:0000313" key="11">
    <source>
        <dbReference type="EMBL" id="CAG5131871.1"/>
    </source>
</evidence>
<dbReference type="InterPro" id="IPR000175">
    <property type="entry name" value="Na/ntran_symport"/>
</dbReference>
<comment type="similarity">
    <text evidence="2">Belongs to the sodium:neurotransmitter symporter (SNF) (TC 2.A.22) family.</text>
</comment>
<keyword evidence="7" id="KW-0325">Glycoprotein</keyword>
<keyword evidence="6 10" id="KW-0472">Membrane</keyword>
<accession>A0A8S4A055</accession>
<feature type="transmembrane region" description="Helical" evidence="10">
    <location>
        <begin position="111"/>
        <end position="132"/>
    </location>
</feature>
<feature type="binding site" evidence="8">
    <location>
        <position position="46"/>
    </location>
    <ligand>
        <name>Na(+)</name>
        <dbReference type="ChEBI" id="CHEBI:29101"/>
        <label>1</label>
    </ligand>
</feature>
<feature type="transmembrane region" description="Helical" evidence="10">
    <location>
        <begin position="481"/>
        <end position="503"/>
    </location>
</feature>
<evidence type="ECO:0000256" key="1">
    <source>
        <dbReference type="ARBA" id="ARBA00004141"/>
    </source>
</evidence>
<keyword evidence="3" id="KW-0813">Transport</keyword>
<dbReference type="Proteomes" id="UP000678393">
    <property type="component" value="Unassembled WGS sequence"/>
</dbReference>
<evidence type="ECO:0000256" key="8">
    <source>
        <dbReference type="PIRSR" id="PIRSR600175-1"/>
    </source>
</evidence>
<feature type="binding site" evidence="8">
    <location>
        <position position="382"/>
    </location>
    <ligand>
        <name>Na(+)</name>
        <dbReference type="ChEBI" id="CHEBI:29101"/>
        <label>1</label>
    </ligand>
</feature>
<keyword evidence="5 10" id="KW-1133">Transmembrane helix</keyword>
<dbReference type="PRINTS" id="PR00176">
    <property type="entry name" value="NANEUSMPORT"/>
</dbReference>
<dbReference type="GO" id="GO:0046872">
    <property type="term" value="F:metal ion binding"/>
    <property type="evidence" value="ECO:0007669"/>
    <property type="project" value="UniProtKB-KW"/>
</dbReference>
<sequence>TGIVKTPVESPFKKSLSQDRDLLRETWSGRYDFLLSCIGFAVGLGNIWRFPYLCFENGGVAFLIPYMFFMVTCALPLFYLEVACGQFASLGVIAIWRICPLLRGIGYGMIIVASLVTAYFSVLLAWNFYFIFQSMSATLPWTECGQSWNTHNCFVGKIKVNGTEGIANRVKRLATEEFMAHNVLEKTSGIEHFGTIRWPLLGCLLLVWVSVFLCLFHGIKYTGKIVYVTATFPYLIMMILLIREASLPGASRGINEYIIPKWGKLIRFHAWGDAAVQIFFSMGMAWGSLINMASYNKFNHNFYREVIIVPVVNFVTSIFAGFFVFCTLGIVYEKTDVCIEELINLGSDFFAFVIFPEAVSLLRIPQAWALMFFLMLFFVGLDTQFAYFGMITDAFIDEYPEILRKRKALFTGVCCLIAFIFGIPLVFQGSTYLIQIIGSYAAGFTLMLLSVMECVVVCWIYGDQRFARDIELMLGETPGYWWMMMWKYFTPLLVGYTWAFFVGDLKPETHGKDNVFPEWAKTMGWGFGLVSLVPLPVYAVIAIRRETTGSIWQRIKKLTQPAFNWGPALVENRVRYLRSMSRYDRERFESAFFDMDRARYLSLRKPLSLDTTQSIDINPVYGVRKTGLPLGAAVPLRMPDSKSSAQV</sequence>
<evidence type="ECO:0000256" key="9">
    <source>
        <dbReference type="PIRSR" id="PIRSR600175-2"/>
    </source>
</evidence>
<evidence type="ECO:0000256" key="6">
    <source>
        <dbReference type="ARBA" id="ARBA00023136"/>
    </source>
</evidence>
<feature type="transmembrane region" description="Helical" evidence="10">
    <location>
        <begin position="225"/>
        <end position="242"/>
    </location>
</feature>
<feature type="transmembrane region" description="Helical" evidence="10">
    <location>
        <begin position="433"/>
        <end position="461"/>
    </location>
</feature>
<feature type="transmembrane region" description="Helical" evidence="10">
    <location>
        <begin position="408"/>
        <end position="427"/>
    </location>
</feature>
<feature type="transmembrane region" description="Helical" evidence="10">
    <location>
        <begin position="274"/>
        <end position="295"/>
    </location>
</feature>
<evidence type="ECO:0000256" key="7">
    <source>
        <dbReference type="ARBA" id="ARBA00023180"/>
    </source>
</evidence>
<keyword evidence="12" id="KW-1185">Reference proteome</keyword>
<feature type="binding site" evidence="8">
    <location>
        <position position="281"/>
    </location>
    <ligand>
        <name>Na(+)</name>
        <dbReference type="ChEBI" id="CHEBI:29101"/>
        <label>1</label>
    </ligand>
</feature>
<dbReference type="SUPFAM" id="SSF161070">
    <property type="entry name" value="SNF-like"/>
    <property type="match status" value="1"/>
</dbReference>
<evidence type="ECO:0008006" key="13">
    <source>
        <dbReference type="Google" id="ProtNLM"/>
    </source>
</evidence>
<dbReference type="Pfam" id="PF00209">
    <property type="entry name" value="SNF"/>
    <property type="match status" value="1"/>
</dbReference>
<dbReference type="PANTHER" id="PTHR11616:SF321">
    <property type="entry name" value="SODIUM-DEPENDENT NUTRIENT AMINO ACID TRANSPORTER 1-RELATED"/>
    <property type="match status" value="1"/>
</dbReference>
<feature type="transmembrane region" description="Helical" evidence="10">
    <location>
        <begin position="31"/>
        <end position="48"/>
    </location>
</feature>